<dbReference type="GO" id="GO:0004497">
    <property type="term" value="F:monooxygenase activity"/>
    <property type="evidence" value="ECO:0007669"/>
    <property type="project" value="UniProtKB-KW"/>
</dbReference>
<dbReference type="InterPro" id="IPR001128">
    <property type="entry name" value="Cyt_P450"/>
</dbReference>
<dbReference type="InterPro" id="IPR017972">
    <property type="entry name" value="Cyt_P450_CS"/>
</dbReference>
<keyword evidence="8" id="KW-1185">Reference proteome</keyword>
<dbReference type="Pfam" id="PF00067">
    <property type="entry name" value="p450"/>
    <property type="match status" value="1"/>
</dbReference>
<name>A0AAW1YLQ5_RUBAR</name>
<accession>A0AAW1YLQ5</accession>
<dbReference type="GO" id="GO:0016705">
    <property type="term" value="F:oxidoreductase activity, acting on paired donors, with incorporation or reduction of molecular oxygen"/>
    <property type="evidence" value="ECO:0007669"/>
    <property type="project" value="InterPro"/>
</dbReference>
<comment type="cofactor">
    <cofactor evidence="4">
        <name>heme</name>
        <dbReference type="ChEBI" id="CHEBI:30413"/>
    </cofactor>
</comment>
<keyword evidence="4 5" id="KW-0349">Heme</keyword>
<evidence type="ECO:0000313" key="7">
    <source>
        <dbReference type="EMBL" id="KAK9949405.1"/>
    </source>
</evidence>
<evidence type="ECO:0000256" key="3">
    <source>
        <dbReference type="ARBA" id="ARBA00023004"/>
    </source>
</evidence>
<dbReference type="AlphaFoldDB" id="A0AAW1YLQ5"/>
<evidence type="ECO:0000313" key="8">
    <source>
        <dbReference type="Proteomes" id="UP001457282"/>
    </source>
</evidence>
<keyword evidence="5" id="KW-0560">Oxidoreductase</keyword>
<keyword evidence="3 4" id="KW-0408">Iron</keyword>
<comment type="similarity">
    <text evidence="1 5">Belongs to the cytochrome P450 family.</text>
</comment>
<dbReference type="Proteomes" id="UP001457282">
    <property type="component" value="Unassembled WGS sequence"/>
</dbReference>
<evidence type="ECO:0000256" key="5">
    <source>
        <dbReference type="RuleBase" id="RU000461"/>
    </source>
</evidence>
<dbReference type="InterPro" id="IPR002401">
    <property type="entry name" value="Cyt_P450_E_grp-I"/>
</dbReference>
<keyword evidence="6" id="KW-0812">Transmembrane</keyword>
<dbReference type="SUPFAM" id="SSF48264">
    <property type="entry name" value="Cytochrome P450"/>
    <property type="match status" value="1"/>
</dbReference>
<keyword evidence="6" id="KW-0472">Membrane</keyword>
<dbReference type="InterPro" id="IPR036396">
    <property type="entry name" value="Cyt_P450_sf"/>
</dbReference>
<dbReference type="Gene3D" id="1.10.630.10">
    <property type="entry name" value="Cytochrome P450"/>
    <property type="match status" value="1"/>
</dbReference>
<reference evidence="7 8" key="1">
    <citation type="journal article" date="2023" name="G3 (Bethesda)">
        <title>A chromosome-length genome assembly and annotation of blackberry (Rubus argutus, cv. 'Hillquist').</title>
        <authorList>
            <person name="Bruna T."/>
            <person name="Aryal R."/>
            <person name="Dudchenko O."/>
            <person name="Sargent D.J."/>
            <person name="Mead D."/>
            <person name="Buti M."/>
            <person name="Cavallini A."/>
            <person name="Hytonen T."/>
            <person name="Andres J."/>
            <person name="Pham M."/>
            <person name="Weisz D."/>
            <person name="Mascagni F."/>
            <person name="Usai G."/>
            <person name="Natali L."/>
            <person name="Bassil N."/>
            <person name="Fernandez G.E."/>
            <person name="Lomsadze A."/>
            <person name="Armour M."/>
            <person name="Olukolu B."/>
            <person name="Poorten T."/>
            <person name="Britton C."/>
            <person name="Davik J."/>
            <person name="Ashrafi H."/>
            <person name="Aiden E.L."/>
            <person name="Borodovsky M."/>
            <person name="Worthington M."/>
        </authorList>
    </citation>
    <scope>NUCLEOTIDE SEQUENCE [LARGE SCALE GENOMIC DNA]</scope>
    <source>
        <strain evidence="7">PI 553951</strain>
    </source>
</reference>
<keyword evidence="5" id="KW-0503">Monooxygenase</keyword>
<dbReference type="FunFam" id="1.10.630.10:FF:000011">
    <property type="entry name" value="Cytochrome P450 83B1"/>
    <property type="match status" value="1"/>
</dbReference>
<evidence type="ECO:0000256" key="2">
    <source>
        <dbReference type="ARBA" id="ARBA00022723"/>
    </source>
</evidence>
<feature type="transmembrane region" description="Helical" evidence="6">
    <location>
        <begin position="12"/>
        <end position="31"/>
    </location>
</feature>
<dbReference type="PANTHER" id="PTHR47955">
    <property type="entry name" value="CYTOCHROME P450 FAMILY 71 PROTEIN"/>
    <property type="match status" value="1"/>
</dbReference>
<organism evidence="7 8">
    <name type="scientific">Rubus argutus</name>
    <name type="common">Southern blackberry</name>
    <dbReference type="NCBI Taxonomy" id="59490"/>
    <lineage>
        <taxon>Eukaryota</taxon>
        <taxon>Viridiplantae</taxon>
        <taxon>Streptophyta</taxon>
        <taxon>Embryophyta</taxon>
        <taxon>Tracheophyta</taxon>
        <taxon>Spermatophyta</taxon>
        <taxon>Magnoliopsida</taxon>
        <taxon>eudicotyledons</taxon>
        <taxon>Gunneridae</taxon>
        <taxon>Pentapetalae</taxon>
        <taxon>rosids</taxon>
        <taxon>fabids</taxon>
        <taxon>Rosales</taxon>
        <taxon>Rosaceae</taxon>
        <taxon>Rosoideae</taxon>
        <taxon>Rosoideae incertae sedis</taxon>
        <taxon>Rubus</taxon>
    </lineage>
</organism>
<protein>
    <submittedName>
        <fullName evidence="7">Uncharacterized protein</fullName>
    </submittedName>
</protein>
<sequence length="514" mass="57934">MNLLEITLELNEIFSLALVAIFLILVYRWSFTTTAKNSPPSPPKLPIIGNLHQRGLQTHRSLGALSQRHGPLMLLHFGSVPVLVASSAEVAQEIMRTHDLSFSDRPKSLIYDKLFYNQKDVAFSPYGEYWKQVKSICVLNILSNKKVRSFGALREEEVKSMMNEIAICSSSSRVVNLSKMFATLTNDVICRVTLGSKYSSNDHAEDGKTFPELLLEFEELLGRLNIGDFIPWLAWLSRVTGLNAKLDKVAKELDDFLDKVIQEHIDHGSKSTGEDRNEEQRDFVDVLLEIQKGNSLALPLDILSIKALILDMFVAGTGTTYTVLEWAMTEILRHPRIMSKLQNEIRGIVGKKADITEQDLNEMHYLKAVIKETLRLHPPAPLLLPRKSTQDVKINGYDIKANTQVIVNAWQIGRDSKSFNKPEEYDPERFLIHSGIDYKGNDFQLIPFGAGKRICPGIQFAMAINEIALANLVHKFNWALPGEARSDDLDMTESIAITIHREYPLEAVASPYSC</sequence>
<comment type="caution">
    <text evidence="7">The sequence shown here is derived from an EMBL/GenBank/DDBJ whole genome shotgun (WGS) entry which is preliminary data.</text>
</comment>
<dbReference type="GO" id="GO:0005506">
    <property type="term" value="F:iron ion binding"/>
    <property type="evidence" value="ECO:0007669"/>
    <property type="project" value="InterPro"/>
</dbReference>
<dbReference type="PROSITE" id="PS00086">
    <property type="entry name" value="CYTOCHROME_P450"/>
    <property type="match status" value="1"/>
</dbReference>
<evidence type="ECO:0000256" key="1">
    <source>
        <dbReference type="ARBA" id="ARBA00010617"/>
    </source>
</evidence>
<dbReference type="PRINTS" id="PR00463">
    <property type="entry name" value="EP450I"/>
</dbReference>
<dbReference type="EMBL" id="JBEDUW010000001">
    <property type="protein sequence ID" value="KAK9949405.1"/>
    <property type="molecule type" value="Genomic_DNA"/>
</dbReference>
<evidence type="ECO:0000256" key="6">
    <source>
        <dbReference type="SAM" id="Phobius"/>
    </source>
</evidence>
<dbReference type="PANTHER" id="PTHR47955:SF15">
    <property type="entry name" value="CYTOCHROME P450 71A2-LIKE"/>
    <property type="match status" value="1"/>
</dbReference>
<proteinExistence type="inferred from homology"/>
<keyword evidence="6" id="KW-1133">Transmembrane helix</keyword>
<evidence type="ECO:0000256" key="4">
    <source>
        <dbReference type="PIRSR" id="PIRSR602401-1"/>
    </source>
</evidence>
<dbReference type="GO" id="GO:0020037">
    <property type="term" value="F:heme binding"/>
    <property type="evidence" value="ECO:0007669"/>
    <property type="project" value="InterPro"/>
</dbReference>
<keyword evidence="2 4" id="KW-0479">Metal-binding</keyword>
<dbReference type="PRINTS" id="PR00385">
    <property type="entry name" value="P450"/>
</dbReference>
<dbReference type="CDD" id="cd11072">
    <property type="entry name" value="CYP71-like"/>
    <property type="match status" value="1"/>
</dbReference>
<feature type="binding site" description="axial binding residue" evidence="4">
    <location>
        <position position="455"/>
    </location>
    <ligand>
        <name>heme</name>
        <dbReference type="ChEBI" id="CHEBI:30413"/>
    </ligand>
    <ligandPart>
        <name>Fe</name>
        <dbReference type="ChEBI" id="CHEBI:18248"/>
    </ligandPart>
</feature>
<gene>
    <name evidence="7" type="ORF">M0R45_004929</name>
</gene>